<organism evidence="2 3">
    <name type="scientific">Terribacillus saccharophilus</name>
    <dbReference type="NCBI Taxonomy" id="361277"/>
    <lineage>
        <taxon>Bacteria</taxon>
        <taxon>Bacillati</taxon>
        <taxon>Bacillota</taxon>
        <taxon>Bacilli</taxon>
        <taxon>Bacillales</taxon>
        <taxon>Bacillaceae</taxon>
        <taxon>Terribacillus</taxon>
    </lineage>
</organism>
<dbReference type="OrthoDB" id="1655185at2"/>
<dbReference type="Proteomes" id="UP000216475">
    <property type="component" value="Unassembled WGS sequence"/>
</dbReference>
<evidence type="ECO:0000313" key="3">
    <source>
        <dbReference type="Proteomes" id="UP000216475"/>
    </source>
</evidence>
<protein>
    <recommendedName>
        <fullName evidence="5">Spore coat protein Z</fullName>
    </recommendedName>
</protein>
<gene>
    <name evidence="1" type="ORF">CHH48_12330</name>
    <name evidence="2" type="ORF">CHI12_12880</name>
</gene>
<dbReference type="EMBL" id="NPBH01000056">
    <property type="protein sequence ID" value="PAE07149.1"/>
    <property type="molecule type" value="Genomic_DNA"/>
</dbReference>
<dbReference type="AlphaFoldDB" id="A0A268HBB6"/>
<evidence type="ECO:0008006" key="5">
    <source>
        <dbReference type="Google" id="ProtNLM"/>
    </source>
</evidence>
<evidence type="ECO:0000313" key="2">
    <source>
        <dbReference type="EMBL" id="PAE07149.1"/>
    </source>
</evidence>
<name>A0A268HBB6_9BACI</name>
<evidence type="ECO:0000313" key="4">
    <source>
        <dbReference type="Proteomes" id="UP000216852"/>
    </source>
</evidence>
<sequence length="160" mass="16728">MSNGENRSSVVVDIVREIANAQKDIHSECCATSAEQSINDLLGNFGGSTGFDTVPICLYNDLGAIFRGYGVAPGATPGTLGPVAGSYYFRVKAVYDDNSAVLELLRSPADLILIPDGIAEQQVTNLTATGICFTVDLNAFAHITTLPAISAFVTGTPPTN</sequence>
<proteinExistence type="predicted"/>
<reference evidence="3 4" key="1">
    <citation type="submission" date="2017-07" db="EMBL/GenBank/DDBJ databases">
        <title>Isolation and whole genome analysis of endospore-forming bacteria from heroin.</title>
        <authorList>
            <person name="Kalinowski J."/>
            <person name="Ahrens B."/>
            <person name="Al-Dilaimi A."/>
            <person name="Winkler A."/>
            <person name="Wibberg D."/>
            <person name="Schleenbecker U."/>
            <person name="Ruckert C."/>
            <person name="Wolfel R."/>
            <person name="Grass G."/>
        </authorList>
    </citation>
    <scope>NUCLEOTIDE SEQUENCE [LARGE SCALE GENOMIC DNA]</scope>
    <source>
        <strain evidence="2 3">7509</strain>
        <strain evidence="1 4">7517-1</strain>
    </source>
</reference>
<accession>A0A268HBB6</accession>
<keyword evidence="4" id="KW-1185">Reference proteome</keyword>
<comment type="caution">
    <text evidence="2">The sequence shown here is derived from an EMBL/GenBank/DDBJ whole genome shotgun (WGS) entry which is preliminary data.</text>
</comment>
<dbReference type="InterPro" id="IPR019593">
    <property type="entry name" value="Spore_coat_protein_Z/Y"/>
</dbReference>
<dbReference type="Proteomes" id="UP000216852">
    <property type="component" value="Unassembled WGS sequence"/>
</dbReference>
<evidence type="ECO:0000313" key="1">
    <source>
        <dbReference type="EMBL" id="PAD99252.1"/>
    </source>
</evidence>
<dbReference type="EMBL" id="NPBJ01000023">
    <property type="protein sequence ID" value="PAD99252.1"/>
    <property type="molecule type" value="Genomic_DNA"/>
</dbReference>
<dbReference type="Pfam" id="PF10612">
    <property type="entry name" value="Spore-coat_CotZ"/>
    <property type="match status" value="1"/>
</dbReference>
<dbReference type="RefSeq" id="WP_095219452.1">
    <property type="nucleotide sequence ID" value="NZ_NPBH01000056.1"/>
</dbReference>